<evidence type="ECO:0000256" key="5">
    <source>
        <dbReference type="ARBA" id="ARBA00022691"/>
    </source>
</evidence>
<dbReference type="EC" id="2.1.1.182" evidence="7"/>
<dbReference type="InterPro" id="IPR011530">
    <property type="entry name" value="rRNA_adenine_dimethylase"/>
</dbReference>
<evidence type="ECO:0000256" key="1">
    <source>
        <dbReference type="ARBA" id="ARBA00022490"/>
    </source>
</evidence>
<organism evidence="10 11">
    <name type="scientific">Natronincola ferrireducens</name>
    <dbReference type="NCBI Taxonomy" id="393762"/>
    <lineage>
        <taxon>Bacteria</taxon>
        <taxon>Bacillati</taxon>
        <taxon>Bacillota</taxon>
        <taxon>Clostridia</taxon>
        <taxon>Peptostreptococcales</taxon>
        <taxon>Natronincolaceae</taxon>
        <taxon>Natronincola</taxon>
    </lineage>
</organism>
<dbReference type="GO" id="GO:0003723">
    <property type="term" value="F:RNA binding"/>
    <property type="evidence" value="ECO:0007669"/>
    <property type="project" value="UniProtKB-UniRule"/>
</dbReference>
<dbReference type="PROSITE" id="PS51689">
    <property type="entry name" value="SAM_RNA_A_N6_MT"/>
    <property type="match status" value="1"/>
</dbReference>
<evidence type="ECO:0000256" key="8">
    <source>
        <dbReference type="PROSITE-ProRule" id="PRU01026"/>
    </source>
</evidence>
<evidence type="ECO:0000256" key="2">
    <source>
        <dbReference type="ARBA" id="ARBA00022552"/>
    </source>
</evidence>
<keyword evidence="3 7" id="KW-0489">Methyltransferase</keyword>
<comment type="subcellular location">
    <subcellularLocation>
        <location evidence="7">Cytoplasm</location>
    </subcellularLocation>
</comment>
<feature type="binding site" evidence="7 8">
    <location>
        <position position="55"/>
    </location>
    <ligand>
        <name>S-adenosyl-L-methionine</name>
        <dbReference type="ChEBI" id="CHEBI:59789"/>
    </ligand>
</feature>
<name>A0A1G8WVP1_9FIRM</name>
<keyword evidence="1 7" id="KW-0963">Cytoplasm</keyword>
<dbReference type="OrthoDB" id="9814755at2"/>
<feature type="domain" description="Ribosomal RNA adenine methylase transferase N-terminal" evidence="9">
    <location>
        <begin position="35"/>
        <end position="210"/>
    </location>
</feature>
<keyword evidence="2 7" id="KW-0698">rRNA processing</keyword>
<comment type="function">
    <text evidence="7">Specifically dimethylates two adjacent adenosines (A1518 and A1519) in the loop of a conserved hairpin near the 3'-end of 16S rRNA in the 30S particle. May play a critical role in biogenesis of 30S subunits.</text>
</comment>
<dbReference type="PANTHER" id="PTHR11727:SF7">
    <property type="entry name" value="DIMETHYLADENOSINE TRANSFERASE-RELATED"/>
    <property type="match status" value="1"/>
</dbReference>
<dbReference type="InterPro" id="IPR029063">
    <property type="entry name" value="SAM-dependent_MTases_sf"/>
</dbReference>
<feature type="binding site" evidence="7 8">
    <location>
        <position position="28"/>
    </location>
    <ligand>
        <name>S-adenosyl-L-methionine</name>
        <dbReference type="ChEBI" id="CHEBI:59789"/>
    </ligand>
</feature>
<dbReference type="CDD" id="cd02440">
    <property type="entry name" value="AdoMet_MTases"/>
    <property type="match status" value="1"/>
</dbReference>
<accession>A0A1G8WVP1</accession>
<evidence type="ECO:0000256" key="4">
    <source>
        <dbReference type="ARBA" id="ARBA00022679"/>
    </source>
</evidence>
<feature type="binding site" evidence="7 8">
    <location>
        <position position="125"/>
    </location>
    <ligand>
        <name>S-adenosyl-L-methionine</name>
        <dbReference type="ChEBI" id="CHEBI:59789"/>
    </ligand>
</feature>
<keyword evidence="4 7" id="KW-0808">Transferase</keyword>
<dbReference type="EMBL" id="FNFP01000001">
    <property type="protein sequence ID" value="SDJ82294.1"/>
    <property type="molecule type" value="Genomic_DNA"/>
</dbReference>
<keyword evidence="5 7" id="KW-0949">S-adenosyl-L-methionine</keyword>
<evidence type="ECO:0000256" key="6">
    <source>
        <dbReference type="ARBA" id="ARBA00022884"/>
    </source>
</evidence>
<dbReference type="FunFam" id="3.40.50.150:FF:000023">
    <property type="entry name" value="Ribosomal RNA small subunit methyltransferase A"/>
    <property type="match status" value="1"/>
</dbReference>
<dbReference type="InterPro" id="IPR020596">
    <property type="entry name" value="rRNA_Ade_Mease_Trfase_CS"/>
</dbReference>
<keyword evidence="6 7" id="KW-0694">RNA-binding</keyword>
<dbReference type="AlphaFoldDB" id="A0A1G8WVP1"/>
<dbReference type="Proteomes" id="UP000198718">
    <property type="component" value="Unassembled WGS sequence"/>
</dbReference>
<dbReference type="SUPFAM" id="SSF53335">
    <property type="entry name" value="S-adenosyl-L-methionine-dependent methyltransferases"/>
    <property type="match status" value="1"/>
</dbReference>
<comment type="similarity">
    <text evidence="7">Belongs to the class I-like SAM-binding methyltransferase superfamily. rRNA adenine N(6)-methyltransferase family. RsmA subfamily.</text>
</comment>
<dbReference type="InterPro" id="IPR020598">
    <property type="entry name" value="rRNA_Ade_methylase_Trfase_N"/>
</dbReference>
<dbReference type="Gene3D" id="1.10.8.100">
    <property type="entry name" value="Ribosomal RNA adenine dimethylase-like, domain 2"/>
    <property type="match status" value="1"/>
</dbReference>
<dbReference type="STRING" id="393762.SAMN05660472_00048"/>
<dbReference type="SMART" id="SM00650">
    <property type="entry name" value="rADc"/>
    <property type="match status" value="1"/>
</dbReference>
<evidence type="ECO:0000256" key="7">
    <source>
        <dbReference type="HAMAP-Rule" id="MF_00607"/>
    </source>
</evidence>
<gene>
    <name evidence="7" type="primary">rsmA</name>
    <name evidence="7" type="synonym">ksgA</name>
    <name evidence="10" type="ORF">SAMN05660472_00048</name>
</gene>
<feature type="binding site" evidence="7 8">
    <location>
        <position position="30"/>
    </location>
    <ligand>
        <name>S-adenosyl-L-methionine</name>
        <dbReference type="ChEBI" id="CHEBI:59789"/>
    </ligand>
</feature>
<proteinExistence type="inferred from homology"/>
<feature type="binding site" evidence="7 8">
    <location>
        <position position="101"/>
    </location>
    <ligand>
        <name>S-adenosyl-L-methionine</name>
        <dbReference type="ChEBI" id="CHEBI:59789"/>
    </ligand>
</feature>
<evidence type="ECO:0000259" key="9">
    <source>
        <dbReference type="SMART" id="SM00650"/>
    </source>
</evidence>
<dbReference type="InterPro" id="IPR023165">
    <property type="entry name" value="rRNA_Ade_diMease-like_C"/>
</dbReference>
<sequence>MDKIATPKKTKEIVQQYQFKFSKSLGQNFLIDENILNKIVEGADITKEDYVIEVGPGIGSLTQYIAERAKALTAIEIDKSLIPILQNTLQGYDNVEVIHEDVLKVDIKELIKEKFHGAKVKVIGNLPYYVTTPIIMRFLEEKVPMTSMTIMIQQEVAQRMEAKPSTKDYGALSVAVQYYCNPKILLKVPPSVFIPQPKVDSTVIRLDVLDKPKVHVEKEKLFFATVKDAFGKRRKTLLNALSTGSLGFDKDLVRQALGAAGIDEKRRGETLTIEEFATLANEFAARL</sequence>
<reference evidence="10 11" key="1">
    <citation type="submission" date="2016-10" db="EMBL/GenBank/DDBJ databases">
        <authorList>
            <person name="de Groot N.N."/>
        </authorList>
    </citation>
    <scope>NUCLEOTIDE SEQUENCE [LARGE SCALE GENOMIC DNA]</scope>
    <source>
        <strain evidence="10 11">DSM 18346</strain>
    </source>
</reference>
<dbReference type="Gene3D" id="3.40.50.150">
    <property type="entry name" value="Vaccinia Virus protein VP39"/>
    <property type="match status" value="1"/>
</dbReference>
<dbReference type="GO" id="GO:0052908">
    <property type="term" value="F:16S rRNA (adenine(1518)-N(6)/adenine(1519)-N(6))-dimethyltransferase activity"/>
    <property type="evidence" value="ECO:0007669"/>
    <property type="project" value="UniProtKB-EC"/>
</dbReference>
<dbReference type="RefSeq" id="WP_090551460.1">
    <property type="nucleotide sequence ID" value="NZ_FNFP01000001.1"/>
</dbReference>
<dbReference type="InterPro" id="IPR001737">
    <property type="entry name" value="KsgA/Erm"/>
</dbReference>
<dbReference type="PANTHER" id="PTHR11727">
    <property type="entry name" value="DIMETHYLADENOSINE TRANSFERASE"/>
    <property type="match status" value="1"/>
</dbReference>
<dbReference type="Pfam" id="PF00398">
    <property type="entry name" value="RrnaAD"/>
    <property type="match status" value="1"/>
</dbReference>
<dbReference type="NCBIfam" id="TIGR00755">
    <property type="entry name" value="ksgA"/>
    <property type="match status" value="1"/>
</dbReference>
<protein>
    <recommendedName>
        <fullName evidence="7">Ribosomal RNA small subunit methyltransferase A</fullName>
        <ecNumber evidence="7">2.1.1.182</ecNumber>
    </recommendedName>
    <alternativeName>
        <fullName evidence="7">16S rRNA (adenine(1518)-N(6)/adenine(1519)-N(6))-dimethyltransferase</fullName>
    </alternativeName>
    <alternativeName>
        <fullName evidence="7">16S rRNA dimethyladenosine transferase</fullName>
    </alternativeName>
    <alternativeName>
        <fullName evidence="7">16S rRNA dimethylase</fullName>
    </alternativeName>
    <alternativeName>
        <fullName evidence="7">S-adenosylmethionine-6-N', N'-adenosyl(rRNA) dimethyltransferase</fullName>
    </alternativeName>
</protein>
<keyword evidence="11" id="KW-1185">Reference proteome</keyword>
<dbReference type="HAMAP" id="MF_00607">
    <property type="entry name" value="16SrRNA_methyltr_A"/>
    <property type="match status" value="1"/>
</dbReference>
<comment type="catalytic activity">
    <reaction evidence="7">
        <text>adenosine(1518)/adenosine(1519) in 16S rRNA + 4 S-adenosyl-L-methionine = N(6)-dimethyladenosine(1518)/N(6)-dimethyladenosine(1519) in 16S rRNA + 4 S-adenosyl-L-homocysteine + 4 H(+)</text>
        <dbReference type="Rhea" id="RHEA:19609"/>
        <dbReference type="Rhea" id="RHEA-COMP:10232"/>
        <dbReference type="Rhea" id="RHEA-COMP:10233"/>
        <dbReference type="ChEBI" id="CHEBI:15378"/>
        <dbReference type="ChEBI" id="CHEBI:57856"/>
        <dbReference type="ChEBI" id="CHEBI:59789"/>
        <dbReference type="ChEBI" id="CHEBI:74411"/>
        <dbReference type="ChEBI" id="CHEBI:74493"/>
        <dbReference type="EC" id="2.1.1.182"/>
    </reaction>
</comment>
<dbReference type="PROSITE" id="PS01131">
    <property type="entry name" value="RRNA_A_DIMETH"/>
    <property type="match status" value="1"/>
</dbReference>
<feature type="binding site" evidence="7 8">
    <location>
        <position position="76"/>
    </location>
    <ligand>
        <name>S-adenosyl-L-methionine</name>
        <dbReference type="ChEBI" id="CHEBI:59789"/>
    </ligand>
</feature>
<dbReference type="GO" id="GO:0005829">
    <property type="term" value="C:cytosol"/>
    <property type="evidence" value="ECO:0007669"/>
    <property type="project" value="TreeGrafter"/>
</dbReference>
<evidence type="ECO:0000256" key="3">
    <source>
        <dbReference type="ARBA" id="ARBA00022603"/>
    </source>
</evidence>
<evidence type="ECO:0000313" key="11">
    <source>
        <dbReference type="Proteomes" id="UP000198718"/>
    </source>
</evidence>
<evidence type="ECO:0000313" key="10">
    <source>
        <dbReference type="EMBL" id="SDJ82294.1"/>
    </source>
</evidence>